<feature type="domain" description="GGDEF" evidence="2">
    <location>
        <begin position="89"/>
        <end position="188"/>
    </location>
</feature>
<evidence type="ECO:0000313" key="3">
    <source>
        <dbReference type="EMBL" id="EAR30475.1"/>
    </source>
</evidence>
<dbReference type="InterPro" id="IPR000160">
    <property type="entry name" value="GGDEF_dom"/>
</dbReference>
<evidence type="ECO:0000259" key="2">
    <source>
        <dbReference type="Pfam" id="PF00990"/>
    </source>
</evidence>
<dbReference type="STRING" id="87626.PTD2_02861"/>
<keyword evidence="1" id="KW-1133">Transmembrane helix</keyword>
<protein>
    <recommendedName>
        <fullName evidence="2">GGDEF domain-containing protein</fullName>
    </recommendedName>
</protein>
<dbReference type="OrthoDB" id="766410at2"/>
<accession>A4C4J3</accession>
<organism evidence="3 4">
    <name type="scientific">Pseudoalteromonas tunicata D2</name>
    <dbReference type="NCBI Taxonomy" id="87626"/>
    <lineage>
        <taxon>Bacteria</taxon>
        <taxon>Pseudomonadati</taxon>
        <taxon>Pseudomonadota</taxon>
        <taxon>Gammaproteobacteria</taxon>
        <taxon>Alteromonadales</taxon>
        <taxon>Pseudoalteromonadaceae</taxon>
        <taxon>Pseudoalteromonas</taxon>
    </lineage>
</organism>
<dbReference type="SUPFAM" id="SSF55073">
    <property type="entry name" value="Nucleotide cyclase"/>
    <property type="match status" value="1"/>
</dbReference>
<dbReference type="Pfam" id="PF00990">
    <property type="entry name" value="GGDEF"/>
    <property type="match status" value="1"/>
</dbReference>
<dbReference type="AlphaFoldDB" id="A4C4J3"/>
<name>A4C4J3_9GAMM</name>
<feature type="transmembrane region" description="Helical" evidence="1">
    <location>
        <begin position="55"/>
        <end position="71"/>
    </location>
</feature>
<evidence type="ECO:0000313" key="4">
    <source>
        <dbReference type="Proteomes" id="UP000006201"/>
    </source>
</evidence>
<comment type="caution">
    <text evidence="3">The sequence shown here is derived from an EMBL/GenBank/DDBJ whole genome shotgun (WGS) entry which is preliminary data.</text>
</comment>
<dbReference type="Proteomes" id="UP000006201">
    <property type="component" value="Unassembled WGS sequence"/>
</dbReference>
<dbReference type="InterPro" id="IPR043128">
    <property type="entry name" value="Rev_trsase/Diguanyl_cyclase"/>
</dbReference>
<keyword evidence="1" id="KW-0812">Transmembrane</keyword>
<keyword evidence="1" id="KW-0472">Membrane</keyword>
<feature type="transmembrane region" description="Helical" evidence="1">
    <location>
        <begin position="17"/>
        <end position="35"/>
    </location>
</feature>
<sequence length="231" mass="26555">MIDLLKTKVKKRSKTDFIVLTGSFLVIFLLCSRLDVLEVIHNFSRAHETYEVDEIFTALILMTAIFGLFAYRRWQDVKILSLFCEELSMLDPFTQLPNQRALERLLLQLKQGQSYPCSFLLVDINGLENIKNTLGLDVSEQVTIELLYQISLKLGTDQLLINRNTSQYMIFCPEGTAQSNAFLIEQIKNIELSSRFNSLQAVKIECVAIVLLHFVELQTIFEALDEKLLQL</sequence>
<gene>
    <name evidence="3" type="ORF">PTD2_02861</name>
</gene>
<dbReference type="RefSeq" id="WP_009836773.1">
    <property type="nucleotide sequence ID" value="NZ_AAOH01000001.1"/>
</dbReference>
<proteinExistence type="predicted"/>
<keyword evidence="4" id="KW-1185">Reference proteome</keyword>
<evidence type="ECO:0000256" key="1">
    <source>
        <dbReference type="SAM" id="Phobius"/>
    </source>
</evidence>
<reference evidence="3 4" key="1">
    <citation type="submission" date="2006-02" db="EMBL/GenBank/DDBJ databases">
        <authorList>
            <person name="Moran M.A."/>
            <person name="Kjelleberg S."/>
            <person name="Egan S."/>
            <person name="Saunders N."/>
            <person name="Thomas T."/>
            <person name="Ferriera S."/>
            <person name="Johnson J."/>
            <person name="Kravitz S."/>
            <person name="Halpern A."/>
            <person name="Remington K."/>
            <person name="Beeson K."/>
            <person name="Tran B."/>
            <person name="Rogers Y.-H."/>
            <person name="Friedman R."/>
            <person name="Venter J.C."/>
        </authorList>
    </citation>
    <scope>NUCLEOTIDE SEQUENCE [LARGE SCALE GENOMIC DNA]</scope>
    <source>
        <strain evidence="3 4">D2</strain>
    </source>
</reference>
<dbReference type="HOGENOM" id="CLU_1208982_0_0_6"/>
<dbReference type="EMBL" id="AAOH01000001">
    <property type="protein sequence ID" value="EAR30475.1"/>
    <property type="molecule type" value="Genomic_DNA"/>
</dbReference>
<dbReference type="Gene3D" id="3.30.70.270">
    <property type="match status" value="1"/>
</dbReference>
<dbReference type="InterPro" id="IPR029787">
    <property type="entry name" value="Nucleotide_cyclase"/>
</dbReference>
<dbReference type="eggNOG" id="COG2199">
    <property type="taxonomic scope" value="Bacteria"/>
</dbReference>